<proteinExistence type="predicted"/>
<comment type="caution">
    <text evidence="1">The sequence shown here is derived from an EMBL/GenBank/DDBJ whole genome shotgun (WGS) entry which is preliminary data.</text>
</comment>
<evidence type="ECO:0000313" key="1">
    <source>
        <dbReference type="EMBL" id="EGD39675.1"/>
    </source>
</evidence>
<dbReference type="AlphaFoldDB" id="F0IQX8"/>
<dbReference type="Proteomes" id="UP000004562">
    <property type="component" value="Unassembled WGS sequence"/>
</dbReference>
<gene>
    <name evidence="1" type="ORF">HMPREF9384_0240</name>
</gene>
<organism evidence="1 2">
    <name type="scientific">Streptococcus sanguinis SK160</name>
    <dbReference type="NCBI Taxonomy" id="888812"/>
    <lineage>
        <taxon>Bacteria</taxon>
        <taxon>Bacillati</taxon>
        <taxon>Bacillota</taxon>
        <taxon>Bacilli</taxon>
        <taxon>Lactobacillales</taxon>
        <taxon>Streptococcaceae</taxon>
        <taxon>Streptococcus</taxon>
    </lineage>
</organism>
<dbReference type="EMBL" id="AEXZ01000004">
    <property type="protein sequence ID" value="EGD39675.1"/>
    <property type="molecule type" value="Genomic_DNA"/>
</dbReference>
<dbReference type="HOGENOM" id="CLU_213422_0_0_9"/>
<dbReference type="PATRIC" id="fig|888812.3.peg.234"/>
<sequence length="54" mass="6390">MRCLSFLVSKGRGFFVWKIYFEFKEMIELKKAKLNKQKNLVNQGFFLSISMPPA</sequence>
<protein>
    <submittedName>
        <fullName evidence="1">Uncharacterized protein</fullName>
    </submittedName>
</protein>
<name>F0IQX8_STRSA</name>
<accession>F0IQX8</accession>
<evidence type="ECO:0000313" key="2">
    <source>
        <dbReference type="Proteomes" id="UP000004562"/>
    </source>
</evidence>
<reference evidence="1 2" key="1">
    <citation type="submission" date="2011-02" db="EMBL/GenBank/DDBJ databases">
        <authorList>
            <person name="Muzny D."/>
            <person name="Qin X."/>
            <person name="Deng J."/>
            <person name="Jiang H."/>
            <person name="Liu Y."/>
            <person name="Qu J."/>
            <person name="Song X.-Z."/>
            <person name="Zhang L."/>
            <person name="Thornton R."/>
            <person name="Coyle M."/>
            <person name="Francisco L."/>
            <person name="Jackson L."/>
            <person name="Javaid M."/>
            <person name="Korchina V."/>
            <person name="Kovar C."/>
            <person name="Mata R."/>
            <person name="Mathew T."/>
            <person name="Ngo R."/>
            <person name="Nguyen L."/>
            <person name="Nguyen N."/>
            <person name="Okwuonu G."/>
            <person name="Ongeri F."/>
            <person name="Pham C."/>
            <person name="Simmons D."/>
            <person name="Wilczek-Boney K."/>
            <person name="Hale W."/>
            <person name="Jakkamsetti A."/>
            <person name="Pham P."/>
            <person name="Ruth R."/>
            <person name="San Lucas F."/>
            <person name="Warren J."/>
            <person name="Zhang J."/>
            <person name="Zhao Z."/>
            <person name="Zhou C."/>
            <person name="Zhu D."/>
            <person name="Lee S."/>
            <person name="Bess C."/>
            <person name="Blankenburg K."/>
            <person name="Forbes L."/>
            <person name="Fu Q."/>
            <person name="Gubbala S."/>
            <person name="Hirani K."/>
            <person name="Jayaseelan J.C."/>
            <person name="Lara F."/>
            <person name="Munidasa M."/>
            <person name="Palculict T."/>
            <person name="Patil S."/>
            <person name="Pu L.-L."/>
            <person name="Saada N."/>
            <person name="Tang L."/>
            <person name="Weissenberger G."/>
            <person name="Zhu Y."/>
            <person name="Hemphill L."/>
            <person name="Shang Y."/>
            <person name="Youmans B."/>
            <person name="Ayvaz T."/>
            <person name="Ross M."/>
            <person name="Santibanez J."/>
            <person name="Aqrawi P."/>
            <person name="Gross S."/>
            <person name="Joshi V."/>
            <person name="Fowler G."/>
            <person name="Nazareth L."/>
            <person name="Reid J."/>
            <person name="Worley K."/>
            <person name="Petrosino J."/>
            <person name="Highlander S."/>
            <person name="Gibbs R."/>
        </authorList>
    </citation>
    <scope>NUCLEOTIDE SEQUENCE [LARGE SCALE GENOMIC DNA]</scope>
    <source>
        <strain evidence="1 2">SK160</strain>
    </source>
</reference>